<gene>
    <name evidence="4" type="ORF">AMECASPLE_034032</name>
</gene>
<protein>
    <submittedName>
        <fullName evidence="4">Uncharacterized protein</fullName>
    </submittedName>
</protein>
<keyword evidence="3" id="KW-0472">Membrane</keyword>
<reference evidence="4 5" key="1">
    <citation type="submission" date="2021-06" db="EMBL/GenBank/DDBJ databases">
        <authorList>
            <person name="Palmer J.M."/>
        </authorList>
    </citation>
    <scope>NUCLEOTIDE SEQUENCE [LARGE SCALE GENOMIC DNA]</scope>
    <source>
        <strain evidence="4 5">AS_MEX2019</strain>
        <tissue evidence="4">Muscle</tissue>
    </source>
</reference>
<evidence type="ECO:0000313" key="5">
    <source>
        <dbReference type="Proteomes" id="UP001469553"/>
    </source>
</evidence>
<dbReference type="PANTHER" id="PTHR11215:SF1">
    <property type="entry name" value="MYG1 EXONUCLEASE"/>
    <property type="match status" value="1"/>
</dbReference>
<keyword evidence="3" id="KW-1133">Transmembrane helix</keyword>
<feature type="region of interest" description="Disordered" evidence="2">
    <location>
        <begin position="42"/>
        <end position="67"/>
    </location>
</feature>
<keyword evidence="3" id="KW-0812">Transmembrane</keyword>
<name>A0ABV1A2E3_9TELE</name>
<comment type="caution">
    <text evidence="4">The sequence shown here is derived from an EMBL/GenBank/DDBJ whole genome shotgun (WGS) entry which is preliminary data.</text>
</comment>
<feature type="transmembrane region" description="Helical" evidence="3">
    <location>
        <begin position="72"/>
        <end position="93"/>
    </location>
</feature>
<evidence type="ECO:0000256" key="3">
    <source>
        <dbReference type="SAM" id="Phobius"/>
    </source>
</evidence>
<dbReference type="InterPro" id="IPR003226">
    <property type="entry name" value="MYG1_exonuclease"/>
</dbReference>
<dbReference type="Proteomes" id="UP001469553">
    <property type="component" value="Unassembled WGS sequence"/>
</dbReference>
<keyword evidence="5" id="KW-1185">Reference proteome</keyword>
<accession>A0ABV1A2E3</accession>
<organism evidence="4 5">
    <name type="scientific">Ameca splendens</name>
    <dbReference type="NCBI Taxonomy" id="208324"/>
    <lineage>
        <taxon>Eukaryota</taxon>
        <taxon>Metazoa</taxon>
        <taxon>Chordata</taxon>
        <taxon>Craniata</taxon>
        <taxon>Vertebrata</taxon>
        <taxon>Euteleostomi</taxon>
        <taxon>Actinopterygii</taxon>
        <taxon>Neopterygii</taxon>
        <taxon>Teleostei</taxon>
        <taxon>Neoteleostei</taxon>
        <taxon>Acanthomorphata</taxon>
        <taxon>Ovalentaria</taxon>
        <taxon>Atherinomorphae</taxon>
        <taxon>Cyprinodontiformes</taxon>
        <taxon>Goodeidae</taxon>
        <taxon>Ameca</taxon>
    </lineage>
</organism>
<evidence type="ECO:0000313" key="4">
    <source>
        <dbReference type="EMBL" id="MEQ2312718.1"/>
    </source>
</evidence>
<dbReference type="Pfam" id="PF03690">
    <property type="entry name" value="MYG1_exonuc"/>
    <property type="match status" value="1"/>
</dbReference>
<evidence type="ECO:0000256" key="1">
    <source>
        <dbReference type="ARBA" id="ARBA00010105"/>
    </source>
</evidence>
<dbReference type="EMBL" id="JAHRIP010079971">
    <property type="protein sequence ID" value="MEQ2312718.1"/>
    <property type="molecule type" value="Genomic_DNA"/>
</dbReference>
<evidence type="ECO:0000256" key="2">
    <source>
        <dbReference type="SAM" id="MobiDB-lite"/>
    </source>
</evidence>
<dbReference type="PANTHER" id="PTHR11215">
    <property type="entry name" value="METAL DEPENDENT HYDROLASE - RELATED"/>
    <property type="match status" value="1"/>
</dbReference>
<feature type="non-terminal residue" evidence="4">
    <location>
        <position position="1"/>
    </location>
</feature>
<sequence>LYENFVEEVDAVDNGISQYDGEARYAVSSTLSARVAHLNPRWNSKSQDTEDSTQERSSVSHQTIHKTSKKRFCFFSIVNIWRMFIIIVFVYTLRTAQKRTKNSGKVWKFVLKNILEP</sequence>
<proteinExistence type="inferred from homology"/>
<comment type="similarity">
    <text evidence="1">Belongs to the MYG1 family.</text>
</comment>